<comment type="catalytic activity">
    <reaction evidence="1">
        <text>ATP + protein L-histidine = ADP + protein N-phospho-L-histidine.</text>
        <dbReference type="EC" id="2.7.13.3"/>
    </reaction>
</comment>
<dbReference type="Pfam" id="PF00672">
    <property type="entry name" value="HAMP"/>
    <property type="match status" value="1"/>
</dbReference>
<evidence type="ECO:0000256" key="7">
    <source>
        <dbReference type="SAM" id="Coils"/>
    </source>
</evidence>
<feature type="transmembrane region" description="Helical" evidence="8">
    <location>
        <begin position="432"/>
        <end position="451"/>
    </location>
</feature>
<dbReference type="PANTHER" id="PTHR43065">
    <property type="entry name" value="SENSOR HISTIDINE KINASE"/>
    <property type="match status" value="1"/>
</dbReference>
<evidence type="ECO:0000256" key="3">
    <source>
        <dbReference type="ARBA" id="ARBA00012438"/>
    </source>
</evidence>
<feature type="coiled-coil region" evidence="7">
    <location>
        <begin position="493"/>
        <end position="527"/>
    </location>
</feature>
<dbReference type="PROSITE" id="PS50885">
    <property type="entry name" value="HAMP"/>
    <property type="match status" value="1"/>
</dbReference>
<proteinExistence type="predicted"/>
<protein>
    <recommendedName>
        <fullName evidence="3">histidine kinase</fullName>
        <ecNumber evidence="3">2.7.13.3</ecNumber>
    </recommendedName>
</protein>
<feature type="domain" description="Histidine kinase" evidence="9">
    <location>
        <begin position="543"/>
        <end position="786"/>
    </location>
</feature>
<dbReference type="PRINTS" id="PR00344">
    <property type="entry name" value="BCTRLSENSOR"/>
</dbReference>
<dbReference type="InterPro" id="IPR005467">
    <property type="entry name" value="His_kinase_dom"/>
</dbReference>
<evidence type="ECO:0000259" key="10">
    <source>
        <dbReference type="PROSITE" id="PS50885"/>
    </source>
</evidence>
<dbReference type="RefSeq" id="WP_236778357.1">
    <property type="nucleotide sequence ID" value="NZ_CP012917.1"/>
</dbReference>
<name>A0ABU4P107_AZOBR</name>
<accession>A0ABU4P107</accession>
<dbReference type="Proteomes" id="UP001277471">
    <property type="component" value="Unassembled WGS sequence"/>
</dbReference>
<dbReference type="PROSITE" id="PS50109">
    <property type="entry name" value="HIS_KIN"/>
    <property type="match status" value="1"/>
</dbReference>
<keyword evidence="8" id="KW-1133">Transmembrane helix</keyword>
<keyword evidence="12" id="KW-1185">Reference proteome</keyword>
<keyword evidence="5" id="KW-0808">Transferase</keyword>
<dbReference type="InterPro" id="IPR003594">
    <property type="entry name" value="HATPase_dom"/>
</dbReference>
<dbReference type="InterPro" id="IPR003660">
    <property type="entry name" value="HAMP_dom"/>
</dbReference>
<dbReference type="SUPFAM" id="SSF55874">
    <property type="entry name" value="ATPase domain of HSP90 chaperone/DNA topoisomerase II/histidine kinase"/>
    <property type="match status" value="1"/>
</dbReference>
<gene>
    <name evidence="11" type="ORF">SIM66_04500</name>
</gene>
<dbReference type="CDD" id="cd00075">
    <property type="entry name" value="HATPase"/>
    <property type="match status" value="1"/>
</dbReference>
<keyword evidence="6 11" id="KW-0418">Kinase</keyword>
<evidence type="ECO:0000256" key="6">
    <source>
        <dbReference type="ARBA" id="ARBA00022777"/>
    </source>
</evidence>
<dbReference type="SMART" id="SM00304">
    <property type="entry name" value="HAMP"/>
    <property type="match status" value="1"/>
</dbReference>
<dbReference type="EC" id="2.7.13.3" evidence="3"/>
<dbReference type="CDD" id="cd00082">
    <property type="entry name" value="HisKA"/>
    <property type="match status" value="1"/>
</dbReference>
<keyword evidence="8" id="KW-0472">Membrane</keyword>
<keyword evidence="8" id="KW-0812">Transmembrane</keyword>
<evidence type="ECO:0000256" key="1">
    <source>
        <dbReference type="ARBA" id="ARBA00000085"/>
    </source>
</evidence>
<dbReference type="SUPFAM" id="SSF158472">
    <property type="entry name" value="HAMP domain-like"/>
    <property type="match status" value="1"/>
</dbReference>
<organism evidence="11 12">
    <name type="scientific">Azospirillum brasilense</name>
    <dbReference type="NCBI Taxonomy" id="192"/>
    <lineage>
        <taxon>Bacteria</taxon>
        <taxon>Pseudomonadati</taxon>
        <taxon>Pseudomonadota</taxon>
        <taxon>Alphaproteobacteria</taxon>
        <taxon>Rhodospirillales</taxon>
        <taxon>Azospirillaceae</taxon>
        <taxon>Azospirillum</taxon>
    </lineage>
</organism>
<reference evidence="11 12" key="1">
    <citation type="submission" date="2023-11" db="EMBL/GenBank/DDBJ databases">
        <title>MicrobeMod: A computational toolkit for identifying prokaryotic methylation and restriction-modification with nanopore sequencing.</title>
        <authorList>
            <person name="Crits-Christoph A."/>
            <person name="Kang S.C."/>
            <person name="Lee H."/>
            <person name="Ostrov N."/>
        </authorList>
    </citation>
    <scope>NUCLEOTIDE SEQUENCE [LARGE SCALE GENOMIC DNA]</scope>
    <source>
        <strain evidence="11 12">ATCC 29145</strain>
    </source>
</reference>
<comment type="subcellular location">
    <subcellularLocation>
        <location evidence="2">Membrane</location>
    </subcellularLocation>
</comment>
<dbReference type="SUPFAM" id="SSF47384">
    <property type="entry name" value="Homodimeric domain of signal transducing histidine kinase"/>
    <property type="match status" value="1"/>
</dbReference>
<feature type="transmembrane region" description="Helical" evidence="8">
    <location>
        <begin position="7"/>
        <end position="29"/>
    </location>
</feature>
<evidence type="ECO:0000313" key="11">
    <source>
        <dbReference type="EMBL" id="MDX5950456.1"/>
    </source>
</evidence>
<evidence type="ECO:0000256" key="2">
    <source>
        <dbReference type="ARBA" id="ARBA00004370"/>
    </source>
</evidence>
<dbReference type="InterPro" id="IPR036890">
    <property type="entry name" value="HATPase_C_sf"/>
</dbReference>
<dbReference type="EMBL" id="JAWXYC010000002">
    <property type="protein sequence ID" value="MDX5950456.1"/>
    <property type="molecule type" value="Genomic_DNA"/>
</dbReference>
<comment type="caution">
    <text evidence="11">The sequence shown here is derived from an EMBL/GenBank/DDBJ whole genome shotgun (WGS) entry which is preliminary data.</text>
</comment>
<dbReference type="InterPro" id="IPR004358">
    <property type="entry name" value="Sig_transdc_His_kin-like_C"/>
</dbReference>
<dbReference type="Gene3D" id="1.10.287.130">
    <property type="match status" value="1"/>
</dbReference>
<feature type="domain" description="HAMP" evidence="10">
    <location>
        <begin position="452"/>
        <end position="505"/>
    </location>
</feature>
<dbReference type="Gene3D" id="6.10.340.10">
    <property type="match status" value="1"/>
</dbReference>
<dbReference type="Gene3D" id="3.30.565.10">
    <property type="entry name" value="Histidine kinase-like ATPase, C-terminal domain"/>
    <property type="match status" value="1"/>
</dbReference>
<evidence type="ECO:0000256" key="8">
    <source>
        <dbReference type="SAM" id="Phobius"/>
    </source>
</evidence>
<sequence length="792" mass="85791">MRISYRIATVGGIPVVIAALIAVSAWILLERSGRSREAAVLAGTVYREMIAATAARNDFIHSTPEGRLPHEVTFRRATHGAREALEALGGLADRGAQADAVDTARRASDRHAARLEELVDAIAFGDARARGMAEQEARLLALAEQARQRQHAANTTLVASLAEVDRQLLASRTVVDGLHDLREAVLRARLAAKDAAAITDSYAPPEAQPRFDSLAPSLDRVECIADRLAASLARAGEGTGRDGVPAAADDVYGTALAELTRLRAERLDRWTLPELAPRYDAVAQRVLDITGTGHGAVQAEVAELLRRTVSAHAMEQETQTVAMTALSLSGRTLRALERRDTRGLRDVAADSGRLRDRVVGLPISPLIQDEMLAAITAWRDGLERATDGLARQNGAIAAMDMDAAAVMNTARHLNDLFQDSAVRSAGLLRSTLLIGATIGLLFAAGAALLVAGGITRPLRRLQDATRRLAHDPSDGQVSDLDRRDELGDMARAVHHFAAEINRREDELRRAKEQADSTLAELRRTQAHLVQAEKLAALGQMVAGVAHEINTPLGITLTTSTLIHEKVPKMKRLLDSGQLRRRELERFLTDMGDVSELLVNNTVRAAELVQRFKELAMDPAGEMRRRFDLRLCLMQAVEALGPFWEPAEHRIVVDCPPGLMMDGYPQAIAQIVSHLLLNAVNHGFADGEGTDRQEGERRSGTVTVVARRAAADVVELAVADDGRGIPVALRPRIFDPFFTTRRDRGHAGLGLHIVHNTVSQLGGTISLEEEEVGAEGTRFVIRLPPATPEKEGA</sequence>
<evidence type="ECO:0000313" key="12">
    <source>
        <dbReference type="Proteomes" id="UP001277471"/>
    </source>
</evidence>
<dbReference type="Pfam" id="PF02518">
    <property type="entry name" value="HATPase_c"/>
    <property type="match status" value="1"/>
</dbReference>
<dbReference type="InterPro" id="IPR003661">
    <property type="entry name" value="HisK_dim/P_dom"/>
</dbReference>
<evidence type="ECO:0000259" key="9">
    <source>
        <dbReference type="PROSITE" id="PS50109"/>
    </source>
</evidence>
<keyword evidence="7" id="KW-0175">Coiled coil</keyword>
<evidence type="ECO:0000256" key="4">
    <source>
        <dbReference type="ARBA" id="ARBA00022553"/>
    </source>
</evidence>
<dbReference type="InterPro" id="IPR036097">
    <property type="entry name" value="HisK_dim/P_sf"/>
</dbReference>
<dbReference type="SMART" id="SM00387">
    <property type="entry name" value="HATPase_c"/>
    <property type="match status" value="1"/>
</dbReference>
<dbReference type="CDD" id="cd06225">
    <property type="entry name" value="HAMP"/>
    <property type="match status" value="1"/>
</dbReference>
<dbReference type="GO" id="GO:0016301">
    <property type="term" value="F:kinase activity"/>
    <property type="evidence" value="ECO:0007669"/>
    <property type="project" value="UniProtKB-KW"/>
</dbReference>
<evidence type="ECO:0000256" key="5">
    <source>
        <dbReference type="ARBA" id="ARBA00022679"/>
    </source>
</evidence>
<keyword evidence="4" id="KW-0597">Phosphoprotein</keyword>